<dbReference type="PANTHER" id="PTHR30514">
    <property type="entry name" value="GLUCOKINASE"/>
    <property type="match status" value="1"/>
</dbReference>
<dbReference type="InterPro" id="IPR001347">
    <property type="entry name" value="SIS_dom"/>
</dbReference>
<evidence type="ECO:0008006" key="8">
    <source>
        <dbReference type="Google" id="ProtNLM"/>
    </source>
</evidence>
<dbReference type="InterPro" id="IPR009057">
    <property type="entry name" value="Homeodomain-like_sf"/>
</dbReference>
<dbReference type="Proteomes" id="UP000295257">
    <property type="component" value="Unassembled WGS sequence"/>
</dbReference>
<keyword evidence="7" id="KW-1185">Reference proteome</keyword>
<dbReference type="InterPro" id="IPR047640">
    <property type="entry name" value="RpiR-like"/>
</dbReference>
<dbReference type="OrthoDB" id="1648815at2"/>
<dbReference type="CDD" id="cd05013">
    <property type="entry name" value="SIS_RpiR"/>
    <property type="match status" value="1"/>
</dbReference>
<evidence type="ECO:0000256" key="3">
    <source>
        <dbReference type="ARBA" id="ARBA00023163"/>
    </source>
</evidence>
<dbReference type="InterPro" id="IPR035472">
    <property type="entry name" value="RpiR-like_SIS"/>
</dbReference>
<dbReference type="AlphaFoldDB" id="A0A4R5NF06"/>
<dbReference type="Gene3D" id="3.40.50.10490">
    <property type="entry name" value="Glucose-6-phosphate isomerase like protein, domain 1"/>
    <property type="match status" value="1"/>
</dbReference>
<name>A0A4R5NF06_9LACO</name>
<dbReference type="PROSITE" id="PS51071">
    <property type="entry name" value="HTH_RPIR"/>
    <property type="match status" value="1"/>
</dbReference>
<gene>
    <name evidence="6" type="ORF">C5L30_000990</name>
</gene>
<dbReference type="SUPFAM" id="SSF53697">
    <property type="entry name" value="SIS domain"/>
    <property type="match status" value="1"/>
</dbReference>
<dbReference type="InterPro" id="IPR000281">
    <property type="entry name" value="HTH_RpiR"/>
</dbReference>
<dbReference type="GO" id="GO:1901135">
    <property type="term" value="P:carbohydrate derivative metabolic process"/>
    <property type="evidence" value="ECO:0007669"/>
    <property type="project" value="InterPro"/>
</dbReference>
<evidence type="ECO:0000256" key="1">
    <source>
        <dbReference type="ARBA" id="ARBA00023015"/>
    </source>
</evidence>
<dbReference type="GO" id="GO:0097367">
    <property type="term" value="F:carbohydrate derivative binding"/>
    <property type="evidence" value="ECO:0007669"/>
    <property type="project" value="InterPro"/>
</dbReference>
<dbReference type="EMBL" id="PUFN01000017">
    <property type="protein sequence ID" value="TDG72179.1"/>
    <property type="molecule type" value="Genomic_DNA"/>
</dbReference>
<dbReference type="PROSITE" id="PS51464">
    <property type="entry name" value="SIS"/>
    <property type="match status" value="1"/>
</dbReference>
<reference evidence="6 7" key="1">
    <citation type="journal article" date="2019" name="Appl. Microbiol. Biotechnol.">
        <title>Uncovering carbohydrate metabolism through a genotype-phenotype association study of 56 lactic acid bacteria genomes.</title>
        <authorList>
            <person name="Buron-Moles G."/>
            <person name="Chailyan A."/>
            <person name="Dolejs I."/>
            <person name="Forster J."/>
            <person name="Miks M.H."/>
        </authorList>
    </citation>
    <scope>NUCLEOTIDE SEQUENCE [LARGE SCALE GENOMIC DNA]</scope>
    <source>
        <strain evidence="6 7">ATCC 29644</strain>
    </source>
</reference>
<dbReference type="InterPro" id="IPR036388">
    <property type="entry name" value="WH-like_DNA-bd_sf"/>
</dbReference>
<evidence type="ECO:0000259" key="5">
    <source>
        <dbReference type="PROSITE" id="PS51464"/>
    </source>
</evidence>
<comment type="caution">
    <text evidence="6">The sequence shown here is derived from an EMBL/GenBank/DDBJ whole genome shotgun (WGS) entry which is preliminary data.</text>
</comment>
<dbReference type="Pfam" id="PF01418">
    <property type="entry name" value="HTH_6"/>
    <property type="match status" value="1"/>
</dbReference>
<feature type="domain" description="HTH rpiR-type" evidence="4">
    <location>
        <begin position="1"/>
        <end position="73"/>
    </location>
</feature>
<dbReference type="PANTHER" id="PTHR30514:SF1">
    <property type="entry name" value="HTH-TYPE TRANSCRIPTIONAL REGULATOR HEXR-RELATED"/>
    <property type="match status" value="1"/>
</dbReference>
<keyword evidence="1" id="KW-0805">Transcription regulation</keyword>
<keyword evidence="2" id="KW-0238">DNA-binding</keyword>
<evidence type="ECO:0000256" key="2">
    <source>
        <dbReference type="ARBA" id="ARBA00023125"/>
    </source>
</evidence>
<dbReference type="GO" id="GO:0003700">
    <property type="term" value="F:DNA-binding transcription factor activity"/>
    <property type="evidence" value="ECO:0007669"/>
    <property type="project" value="InterPro"/>
</dbReference>
<evidence type="ECO:0000259" key="4">
    <source>
        <dbReference type="PROSITE" id="PS51071"/>
    </source>
</evidence>
<proteinExistence type="predicted"/>
<dbReference type="Gene3D" id="1.10.10.10">
    <property type="entry name" value="Winged helix-like DNA-binding domain superfamily/Winged helix DNA-binding domain"/>
    <property type="match status" value="1"/>
</dbReference>
<evidence type="ECO:0000313" key="6">
    <source>
        <dbReference type="EMBL" id="TDG72179.1"/>
    </source>
</evidence>
<dbReference type="RefSeq" id="WP_010020036.1">
    <property type="nucleotide sequence ID" value="NZ_BHYW01000042.1"/>
</dbReference>
<evidence type="ECO:0000313" key="7">
    <source>
        <dbReference type="Proteomes" id="UP000295257"/>
    </source>
</evidence>
<organism evidence="6 7">
    <name type="scientific">Companilactobacillus farciminis</name>
    <dbReference type="NCBI Taxonomy" id="1612"/>
    <lineage>
        <taxon>Bacteria</taxon>
        <taxon>Bacillati</taxon>
        <taxon>Bacillota</taxon>
        <taxon>Bacilli</taxon>
        <taxon>Lactobacillales</taxon>
        <taxon>Lactobacillaceae</taxon>
        <taxon>Companilactobacillus</taxon>
    </lineage>
</organism>
<dbReference type="Pfam" id="PF01380">
    <property type="entry name" value="SIS"/>
    <property type="match status" value="1"/>
</dbReference>
<accession>A0A4R5NF06</accession>
<keyword evidence="3" id="KW-0804">Transcription</keyword>
<feature type="domain" description="SIS" evidence="5">
    <location>
        <begin position="105"/>
        <end position="242"/>
    </location>
</feature>
<dbReference type="GO" id="GO:0003677">
    <property type="term" value="F:DNA binding"/>
    <property type="evidence" value="ECO:0007669"/>
    <property type="project" value="UniProtKB-KW"/>
</dbReference>
<dbReference type="SUPFAM" id="SSF46689">
    <property type="entry name" value="Homeodomain-like"/>
    <property type="match status" value="1"/>
</dbReference>
<protein>
    <recommendedName>
        <fullName evidence="8">RpiR family transcriptional regulator</fullName>
    </recommendedName>
</protein>
<sequence>MFPYQKVHELNRLELIVYKYIIGHTKEVQNMTIREMADAAHVSTTTILRFLKKMDYSGFSEFKFALKQSLKQPAKSQQDPSMEPIKNFFQLVADEEPFDDKINQAADMINAADLVLFFGVGNSGRIAQYGASILSSYGVYSLPILDPFQPEPFSDRDFSKTLLVLVSISGETDQVLEQARYYKKNGAETIALTANSYSVLNQITDFSISYDTPQNRKGHINVTTQVPIVYTLEQIANCSYHKMVDHIDNRFTEHVTEK</sequence>
<dbReference type="STRING" id="1612.ABB44_10790"/>
<dbReference type="InterPro" id="IPR046348">
    <property type="entry name" value="SIS_dom_sf"/>
</dbReference>